<keyword evidence="2" id="KW-1185">Reference proteome</keyword>
<evidence type="ECO:0000313" key="2">
    <source>
        <dbReference type="Proteomes" id="UP001222800"/>
    </source>
</evidence>
<gene>
    <name evidence="1" type="ORF">P4S50_00175</name>
</gene>
<reference evidence="1 2" key="1">
    <citation type="submission" date="2023-03" db="EMBL/GenBank/DDBJ databases">
        <title>Complete genome sequence of Tepidibacter sp. SWIR-1, isolated from a deep-sea hydrothermal vent.</title>
        <authorList>
            <person name="Li X."/>
        </authorList>
    </citation>
    <scope>NUCLEOTIDE SEQUENCE [LARGE SCALE GENOMIC DNA]</scope>
    <source>
        <strain evidence="1 2">SWIR-1</strain>
    </source>
</reference>
<proteinExistence type="predicted"/>
<dbReference type="EMBL" id="CP120733">
    <property type="protein sequence ID" value="WFD10521.1"/>
    <property type="molecule type" value="Genomic_DNA"/>
</dbReference>
<accession>A0ABY8EC54</accession>
<organism evidence="1 2">
    <name type="scientific">Tepidibacter hydrothermalis</name>
    <dbReference type="NCBI Taxonomy" id="3036126"/>
    <lineage>
        <taxon>Bacteria</taxon>
        <taxon>Bacillati</taxon>
        <taxon>Bacillota</taxon>
        <taxon>Clostridia</taxon>
        <taxon>Peptostreptococcales</taxon>
        <taxon>Peptostreptococcaceae</taxon>
        <taxon>Tepidibacter</taxon>
    </lineage>
</organism>
<sequence length="813" mass="91933">MRRISLMLIFVMILTIIPIDISNAVGIEDTLTLKSSKESISKNQVGVNYDTTYIDVVYGSNYTKDPSKDINTSIDILVNGTKDDEENYNFSVNLTEHKIRISLNNPSKRLNSSSLYTVHIVAGLFKGSPEINYNFVTKSDNTSQSGIITKTECSGGTITYTFVDDIDDIDFNSNAKDNIQNYITLTSSLVDNLKDDIDNPYVVDDISNYEWNIDADDSKKLIVERIDKGDFKNLSKYIVTLKANSIHLKNADTIYNQQNIVNFSTDDIFSSTDPIDSADNVSTHPTISVKFKATYPIDSNIDKTKVTLISKSGSIHTNVQDYVYVDIDSNSLRIDINNLYTDTNFKLSNDEEYTVKVASGAVSLKGKTDLDGNPYKYNKDITFKFHTMNNKPEVKETIPANNSVSKFDENNLYKDSDGTYYLTAIFDDLDGSIKLYNDKKTPSGFNLHFDGSSEDLIDKTKEIRIEYKSSYKKTYIYIPIKEKLNSNTEYKWYVPENVVENGVDEKGEKLLNSSASFSFSTTPMPTVSRIVDATVGEDYDEDKPIILEGGMFYSGGVAVYFENEFGDKERAERVVIDGNIVKVYLPDGSDRLEPGTYKIIVENDDNHKIIVEFDTISVIKKGEFTPEEDKKVIKDDSKGKVEKNMKVSEDTLILSSSYKSKSTLDLDLDEIMGADSVVRKIKYEGSKSSIYSNLNTKSKYADIDIYNLRPIDYDKDKDVVASLGRVEPLVVDSIKNKLRSAHIVSDFIQVTGDNFTFDNVNIRIPYEYAGENINVLRYDEEMRNWYTVPFSIDRVDKNVYIKSSRKGIFVVVD</sequence>
<dbReference type="Proteomes" id="UP001222800">
    <property type="component" value="Chromosome"/>
</dbReference>
<protein>
    <submittedName>
        <fullName evidence="1">Ig-like domain-containing protein</fullName>
    </submittedName>
</protein>
<name>A0ABY8EC54_9FIRM</name>
<dbReference type="RefSeq" id="WP_277732488.1">
    <property type="nucleotide sequence ID" value="NZ_CP120733.1"/>
</dbReference>
<evidence type="ECO:0000313" key="1">
    <source>
        <dbReference type="EMBL" id="WFD10521.1"/>
    </source>
</evidence>